<dbReference type="Proteomes" id="UP000029665">
    <property type="component" value="Unassembled WGS sequence"/>
</dbReference>
<dbReference type="OrthoDB" id="2736447at2759"/>
<dbReference type="AlphaFoldDB" id="A0A060SBQ7"/>
<dbReference type="EMBL" id="CCBP010000108">
    <property type="protein sequence ID" value="CDO71937.1"/>
    <property type="molecule type" value="Genomic_DNA"/>
</dbReference>
<proteinExistence type="predicted"/>
<name>A0A060SBQ7_PYCCI</name>
<comment type="caution">
    <text evidence="1">The sequence shown here is derived from an EMBL/GenBank/DDBJ whole genome shotgun (WGS) entry which is preliminary data.</text>
</comment>
<evidence type="ECO:0000313" key="2">
    <source>
        <dbReference type="Proteomes" id="UP000029665"/>
    </source>
</evidence>
<dbReference type="HOGENOM" id="CLU_983997_0_0_1"/>
<protein>
    <submittedName>
        <fullName evidence="1">Uncharacterized protein</fullName>
    </submittedName>
</protein>
<accession>A0A060SBQ7</accession>
<reference evidence="1" key="1">
    <citation type="submission" date="2014-01" db="EMBL/GenBank/DDBJ databases">
        <title>The genome of the white-rot fungus Pycnoporus cinnabarinus: a basidiomycete model with a versatile arsenal for lignocellulosic biomass breakdown.</title>
        <authorList>
            <person name="Levasseur A."/>
            <person name="Lomascolo A."/>
            <person name="Ruiz-Duenas F.J."/>
            <person name="Uzan E."/>
            <person name="Piumi F."/>
            <person name="Kues U."/>
            <person name="Ram A.F.J."/>
            <person name="Murat C."/>
            <person name="Haon M."/>
            <person name="Benoit I."/>
            <person name="Arfi Y."/>
            <person name="Chevret D."/>
            <person name="Drula E."/>
            <person name="Kwon M.J."/>
            <person name="Gouret P."/>
            <person name="Lesage-Meessen L."/>
            <person name="Lombard V."/>
            <person name="Mariette J."/>
            <person name="Noirot C."/>
            <person name="Park J."/>
            <person name="Patyshakuliyeva A."/>
            <person name="Wieneger R.A.B."/>
            <person name="Wosten H.A.B."/>
            <person name="Martin F."/>
            <person name="Coutinho P.M."/>
            <person name="de Vries R."/>
            <person name="Martinez A.T."/>
            <person name="Klopp C."/>
            <person name="Pontarotti P."/>
            <person name="Henrissat B."/>
            <person name="Record E."/>
        </authorList>
    </citation>
    <scope>NUCLEOTIDE SEQUENCE [LARGE SCALE GENOMIC DNA]</scope>
    <source>
        <strain evidence="1">BRFM137</strain>
    </source>
</reference>
<sequence>MHITLAPSSASDALVGLQLDEPLESRLGDTLLFHHDAGARPPRILVTSSFTRTVYYTIFTNDRDGRTSIVRGLANGPSRKKTLAAISIAQKHRLTTVLSEIPRPASASSSLLRQETLVEKQEEKFSASLTGDTHPPELETQLTEKNGADRAWAIPAWGASNPSLSSFLSDDQETLMIIYGDRAPEYLRRCIKMEKQCITLTTSQKTYELLPTLDKTLAIYTTDAVTGKRYQVVWSRTMGVRAEGEQLRVVFPASLTFYPEARGFLDAVMVALVAWQMKMHMEL</sequence>
<evidence type="ECO:0000313" key="1">
    <source>
        <dbReference type="EMBL" id="CDO71937.1"/>
    </source>
</evidence>
<keyword evidence="2" id="KW-1185">Reference proteome</keyword>
<organism evidence="1 2">
    <name type="scientific">Pycnoporus cinnabarinus</name>
    <name type="common">Cinnabar-red polypore</name>
    <name type="synonym">Trametes cinnabarina</name>
    <dbReference type="NCBI Taxonomy" id="5643"/>
    <lineage>
        <taxon>Eukaryota</taxon>
        <taxon>Fungi</taxon>
        <taxon>Dikarya</taxon>
        <taxon>Basidiomycota</taxon>
        <taxon>Agaricomycotina</taxon>
        <taxon>Agaricomycetes</taxon>
        <taxon>Polyporales</taxon>
        <taxon>Polyporaceae</taxon>
        <taxon>Trametes</taxon>
    </lineage>
</organism>
<gene>
    <name evidence="1" type="ORF">BN946_scf184940.g84</name>
</gene>